<keyword evidence="4" id="KW-0677">Repeat</keyword>
<feature type="compositionally biased region" description="Low complexity" evidence="10">
    <location>
        <begin position="85"/>
        <end position="108"/>
    </location>
</feature>
<evidence type="ECO:0000256" key="5">
    <source>
        <dbReference type="ARBA" id="ARBA00022823"/>
    </source>
</evidence>
<accession>A0ABP7MNW6</accession>
<dbReference type="NCBIfam" id="TIGR01348">
    <property type="entry name" value="PDHac_trf_long"/>
    <property type="match status" value="1"/>
</dbReference>
<dbReference type="Gene3D" id="3.30.559.10">
    <property type="entry name" value="Chloramphenicol acetyltransferase-like domain"/>
    <property type="match status" value="1"/>
</dbReference>
<dbReference type="PANTHER" id="PTHR43178:SF2">
    <property type="entry name" value="DIHYDROLIPOYLLYSINE-RESIDUE ACETYLTRANSFERASE COMPONENT OF PYRUVATE DEHYDROGENASE COMPLEX"/>
    <property type="match status" value="1"/>
</dbReference>
<evidence type="ECO:0000256" key="3">
    <source>
        <dbReference type="ARBA" id="ARBA00022679"/>
    </source>
</evidence>
<organism evidence="13 14">
    <name type="scientific">Luteimonas lutimaris</name>
    <dbReference type="NCBI Taxonomy" id="698645"/>
    <lineage>
        <taxon>Bacteria</taxon>
        <taxon>Pseudomonadati</taxon>
        <taxon>Pseudomonadota</taxon>
        <taxon>Gammaproteobacteria</taxon>
        <taxon>Lysobacterales</taxon>
        <taxon>Lysobacteraceae</taxon>
        <taxon>Luteimonas</taxon>
    </lineage>
</organism>
<evidence type="ECO:0000256" key="9">
    <source>
        <dbReference type="RuleBase" id="RU361137"/>
    </source>
</evidence>
<comment type="function">
    <text evidence="7">The pyruvate dehydrogenase complex catalyzes the overall conversion of pyruvate to acetyl-CoA and CO(2). It contains multiple copies of three enzymatic components: pyruvate dehydrogenase (E1), dihydrolipoamide acetyltransferase (E2) and lipoamide dehydrogenase (E3).</text>
</comment>
<dbReference type="EMBL" id="BAAAZU010000010">
    <property type="protein sequence ID" value="GAA3925729.1"/>
    <property type="molecule type" value="Genomic_DNA"/>
</dbReference>
<dbReference type="InterPro" id="IPR001078">
    <property type="entry name" value="2-oxoacid_DH_actylTfrase"/>
</dbReference>
<dbReference type="Pfam" id="PF00364">
    <property type="entry name" value="Biotin_lipoyl"/>
    <property type="match status" value="1"/>
</dbReference>
<comment type="catalytic activity">
    <reaction evidence="8 9">
        <text>N(6)-[(R)-dihydrolipoyl]-L-lysyl-[protein] + acetyl-CoA = N(6)-[(R)-S(8)-acetyldihydrolipoyl]-L-lysyl-[protein] + CoA</text>
        <dbReference type="Rhea" id="RHEA:17017"/>
        <dbReference type="Rhea" id="RHEA-COMP:10475"/>
        <dbReference type="Rhea" id="RHEA-COMP:10478"/>
        <dbReference type="ChEBI" id="CHEBI:57287"/>
        <dbReference type="ChEBI" id="CHEBI:57288"/>
        <dbReference type="ChEBI" id="CHEBI:83100"/>
        <dbReference type="ChEBI" id="CHEBI:83111"/>
        <dbReference type="EC" id="2.3.1.12"/>
    </reaction>
</comment>
<dbReference type="PROSITE" id="PS51826">
    <property type="entry name" value="PSBD"/>
    <property type="match status" value="1"/>
</dbReference>
<evidence type="ECO:0000256" key="2">
    <source>
        <dbReference type="ARBA" id="ARBA00011484"/>
    </source>
</evidence>
<dbReference type="PROSITE" id="PS00189">
    <property type="entry name" value="LIPOYL"/>
    <property type="match status" value="1"/>
</dbReference>
<comment type="caution">
    <text evidence="13">The sequence shown here is derived from an EMBL/GenBank/DDBJ whole genome shotgun (WGS) entry which is preliminary data.</text>
</comment>
<dbReference type="SUPFAM" id="SSF47005">
    <property type="entry name" value="Peripheral subunit-binding domain of 2-oxo acid dehydrogenase complex"/>
    <property type="match status" value="1"/>
</dbReference>
<evidence type="ECO:0000313" key="13">
    <source>
        <dbReference type="EMBL" id="GAA3925729.1"/>
    </source>
</evidence>
<dbReference type="InterPro" id="IPR003016">
    <property type="entry name" value="2-oxoA_DH_lipoyl-BS"/>
</dbReference>
<evidence type="ECO:0000259" key="11">
    <source>
        <dbReference type="PROSITE" id="PS50968"/>
    </source>
</evidence>
<proteinExistence type="inferred from homology"/>
<evidence type="ECO:0000256" key="10">
    <source>
        <dbReference type="SAM" id="MobiDB-lite"/>
    </source>
</evidence>
<dbReference type="RefSeq" id="WP_425561883.1">
    <property type="nucleotide sequence ID" value="NZ_BAAAZU010000010.1"/>
</dbReference>
<keyword evidence="6 9" id="KW-0012">Acyltransferase</keyword>
<gene>
    <name evidence="13" type="primary">aceF</name>
    <name evidence="13" type="ORF">GCM10022229_19830</name>
</gene>
<keyword evidence="5 9" id="KW-0450">Lipoyl</keyword>
<evidence type="ECO:0000256" key="7">
    <source>
        <dbReference type="ARBA" id="ARBA00025211"/>
    </source>
</evidence>
<dbReference type="InterPro" id="IPR011053">
    <property type="entry name" value="Single_hybrid_motif"/>
</dbReference>
<protein>
    <recommendedName>
        <fullName evidence="9">Acetyltransferase component of pyruvate dehydrogenase complex</fullName>
        <ecNumber evidence="9">2.3.1.12</ecNumber>
    </recommendedName>
</protein>
<dbReference type="Pfam" id="PF00198">
    <property type="entry name" value="2-oxoacid_dh"/>
    <property type="match status" value="1"/>
</dbReference>
<comment type="similarity">
    <text evidence="1 9">Belongs to the 2-oxoacid dehydrogenase family.</text>
</comment>
<dbReference type="Gene3D" id="4.10.320.10">
    <property type="entry name" value="E3-binding domain"/>
    <property type="match status" value="1"/>
</dbReference>
<dbReference type="CDD" id="cd06849">
    <property type="entry name" value="lipoyl_domain"/>
    <property type="match status" value="1"/>
</dbReference>
<dbReference type="Pfam" id="PF02817">
    <property type="entry name" value="E3_binding"/>
    <property type="match status" value="1"/>
</dbReference>
<evidence type="ECO:0000256" key="4">
    <source>
        <dbReference type="ARBA" id="ARBA00022737"/>
    </source>
</evidence>
<dbReference type="Gene3D" id="2.40.50.100">
    <property type="match status" value="1"/>
</dbReference>
<dbReference type="EC" id="2.3.1.12" evidence="9"/>
<evidence type="ECO:0000256" key="6">
    <source>
        <dbReference type="ARBA" id="ARBA00023315"/>
    </source>
</evidence>
<dbReference type="InterPro" id="IPR006256">
    <property type="entry name" value="AcTrfase_Pyrv_DH_cplx"/>
</dbReference>
<dbReference type="InterPro" id="IPR000089">
    <property type="entry name" value="Biotin_lipoyl"/>
</dbReference>
<keyword evidence="14" id="KW-1185">Reference proteome</keyword>
<comment type="cofactor">
    <cofactor evidence="9">
        <name>(R)-lipoate</name>
        <dbReference type="ChEBI" id="CHEBI:83088"/>
    </cofactor>
    <text evidence="9">Binds 1 lipoyl cofactor covalently.</text>
</comment>
<dbReference type="PANTHER" id="PTHR43178">
    <property type="entry name" value="DIHYDROLIPOAMIDE ACETYLTRANSFERASE COMPONENT OF PYRUVATE DEHYDROGENASE COMPLEX"/>
    <property type="match status" value="1"/>
</dbReference>
<dbReference type="Proteomes" id="UP001501727">
    <property type="component" value="Unassembled WGS sequence"/>
</dbReference>
<evidence type="ECO:0000256" key="1">
    <source>
        <dbReference type="ARBA" id="ARBA00007317"/>
    </source>
</evidence>
<dbReference type="InterPro" id="IPR050743">
    <property type="entry name" value="2-oxoacid_DH_E2_comp"/>
</dbReference>
<name>A0ABP7MNW6_9GAMM</name>
<dbReference type="PROSITE" id="PS50968">
    <property type="entry name" value="BIOTINYL_LIPOYL"/>
    <property type="match status" value="1"/>
</dbReference>
<comment type="subunit">
    <text evidence="2 9">Forms a 24-polypeptide structural core with octahedral symmetry.</text>
</comment>
<evidence type="ECO:0000313" key="14">
    <source>
        <dbReference type="Proteomes" id="UP001501727"/>
    </source>
</evidence>
<feature type="domain" description="Peripheral subunit-binding (PSBD)" evidence="12">
    <location>
        <begin position="161"/>
        <end position="198"/>
    </location>
</feature>
<evidence type="ECO:0000256" key="8">
    <source>
        <dbReference type="ARBA" id="ARBA00048370"/>
    </source>
</evidence>
<sequence>MADLKEARVPDIGGYDDVPVIEVLVAVGDTVDKDQGLVTLESDKATMEVPSPFAGVVKELKVKVGDTLSEGGVVAVIEAAGDAAQEAPAEAPAPAQPAAGAEKPAAPENRTAETTAKVEPVAVPGQRDNIARGDVIRSDDRVPTPARRLDADGLMPDKVPYASPAVRLFARELGVDLSRVQGSARGGRITKDDVQQFVKSAMAGGGAAVAGGGGLSLLPWPKVDFSKFGEVEVKPLSKIKKISGANLARNWAMIPHVTQHDDADVTGLEALRKALNKENEKSGAKLTMLAFLMKASVAALQKYPEFNASLDESGENLTLKKYFHIGFAADTPNGLVVPVVRDCDRKGVLEIAAETGELAAKAREGKLGPAQMSGGCFSISSLGGIGGTSFTPIVNAPEVAILGVSRASMKPVWNGKEFEPRLMLPLSLSYDHRVIDGAAAARFTAYLAQLLGDLRRALL</sequence>
<keyword evidence="3 9" id="KW-0808">Transferase</keyword>
<reference evidence="14" key="1">
    <citation type="journal article" date="2019" name="Int. J. Syst. Evol. Microbiol.">
        <title>The Global Catalogue of Microorganisms (GCM) 10K type strain sequencing project: providing services to taxonomists for standard genome sequencing and annotation.</title>
        <authorList>
            <consortium name="The Broad Institute Genomics Platform"/>
            <consortium name="The Broad Institute Genome Sequencing Center for Infectious Disease"/>
            <person name="Wu L."/>
            <person name="Ma J."/>
        </authorList>
    </citation>
    <scope>NUCLEOTIDE SEQUENCE [LARGE SCALE GENOMIC DNA]</scope>
    <source>
        <strain evidence="14">JCM 16916</strain>
    </source>
</reference>
<feature type="region of interest" description="Disordered" evidence="10">
    <location>
        <begin position="85"/>
        <end position="115"/>
    </location>
</feature>
<feature type="domain" description="Lipoyl-binding" evidence="11">
    <location>
        <begin position="4"/>
        <end position="78"/>
    </location>
</feature>
<dbReference type="SUPFAM" id="SSF52777">
    <property type="entry name" value="CoA-dependent acyltransferases"/>
    <property type="match status" value="1"/>
</dbReference>
<dbReference type="InterPro" id="IPR036625">
    <property type="entry name" value="E3-bd_dom_sf"/>
</dbReference>
<dbReference type="InterPro" id="IPR004167">
    <property type="entry name" value="PSBD"/>
</dbReference>
<dbReference type="SUPFAM" id="SSF51230">
    <property type="entry name" value="Single hybrid motif"/>
    <property type="match status" value="1"/>
</dbReference>
<dbReference type="InterPro" id="IPR023213">
    <property type="entry name" value="CAT-like_dom_sf"/>
</dbReference>
<evidence type="ECO:0000259" key="12">
    <source>
        <dbReference type="PROSITE" id="PS51826"/>
    </source>
</evidence>